<gene>
    <name evidence="1" type="ORF">CcrPW_gp340</name>
</gene>
<dbReference type="EMBL" id="MH588545">
    <property type="protein sequence ID" value="AXQ68879.1"/>
    <property type="molecule type" value="Genomic_DNA"/>
</dbReference>
<name>A0A385EDV6_9CAUD</name>
<reference evidence="1" key="1">
    <citation type="submission" date="2018-07" db="EMBL/GenBank/DDBJ databases">
        <authorList>
            <person name="Quirk P.G."/>
            <person name="Krulwich T.A."/>
        </authorList>
    </citation>
    <scope>NUCLEOTIDE SEQUENCE</scope>
</reference>
<protein>
    <submittedName>
        <fullName evidence="1">Uncharacterized protein</fullName>
    </submittedName>
</protein>
<accession>A0A385EDV6</accession>
<keyword evidence="2" id="KW-1185">Reference proteome</keyword>
<proteinExistence type="predicted"/>
<evidence type="ECO:0000313" key="1">
    <source>
        <dbReference type="EMBL" id="AXQ68879.1"/>
    </source>
</evidence>
<organism evidence="1 2">
    <name type="scientific">Caulobacter phage CcrPW</name>
    <dbReference type="NCBI Taxonomy" id="2283271"/>
    <lineage>
        <taxon>Viruses</taxon>
        <taxon>Duplodnaviria</taxon>
        <taxon>Heunggongvirae</taxon>
        <taxon>Uroviricota</taxon>
        <taxon>Caudoviricetes</taxon>
        <taxon>Jeanschmidtviridae</taxon>
        <taxon>Colossusvirus</taxon>
        <taxon>Colossusvirus PW</taxon>
    </lineage>
</organism>
<reference evidence="1" key="2">
    <citation type="submission" date="2018-09" db="EMBL/GenBank/DDBJ databases">
        <title>Giant CbK-like Caulobacter bacteriophages have genetically divergent genomes.</title>
        <authorList>
            <person name="Wilson K."/>
            <person name="Ely B."/>
        </authorList>
    </citation>
    <scope>NUCLEOTIDE SEQUENCE [LARGE SCALE GENOMIC DNA]</scope>
</reference>
<sequence length="209" mass="24272">MNRDAIEWLLPAPADLLALEPRDWMRTQMRQHKDNVQFWREDLKRLDPLVRAVYDEDGELYTESPEAAWSGDVDVGSGWLRISIITANGEIAYHRDPDFEKYGYLLILRPAGYSVTGRYHWRGEDVQERGMMLCLHQRNRQHALVRRGTTKCHGARLKDTFSLHTPRPGRVWMAIGFNSNKLLTLEEASDIFRADLEKRPVNAARRLTA</sequence>
<evidence type="ECO:0000313" key="2">
    <source>
        <dbReference type="Proteomes" id="UP000259026"/>
    </source>
</evidence>
<dbReference type="Proteomes" id="UP000259026">
    <property type="component" value="Segment"/>
</dbReference>